<comment type="caution">
    <text evidence="2">The sequence shown here is derived from an EMBL/GenBank/DDBJ whole genome shotgun (WGS) entry which is preliminary data.</text>
</comment>
<dbReference type="AlphaFoldDB" id="A0ABC9YDA7"/>
<dbReference type="Gene3D" id="1.10.287.210">
    <property type="match status" value="1"/>
</dbReference>
<gene>
    <name evidence="2" type="ORF">GRJ2_003135300</name>
</gene>
<organism evidence="2 3">
    <name type="scientific">Grus japonensis</name>
    <name type="common">Japanese crane</name>
    <name type="synonym">Red-crowned crane</name>
    <dbReference type="NCBI Taxonomy" id="30415"/>
    <lineage>
        <taxon>Eukaryota</taxon>
        <taxon>Metazoa</taxon>
        <taxon>Chordata</taxon>
        <taxon>Craniata</taxon>
        <taxon>Vertebrata</taxon>
        <taxon>Euteleostomi</taxon>
        <taxon>Archelosauria</taxon>
        <taxon>Archosauria</taxon>
        <taxon>Dinosauria</taxon>
        <taxon>Saurischia</taxon>
        <taxon>Theropoda</taxon>
        <taxon>Coelurosauria</taxon>
        <taxon>Aves</taxon>
        <taxon>Neognathae</taxon>
        <taxon>Neoaves</taxon>
        <taxon>Gruiformes</taxon>
        <taxon>Gruidae</taxon>
        <taxon>Grus</taxon>
    </lineage>
</organism>
<dbReference type="EMBL" id="BAAFJT010000116">
    <property type="protein sequence ID" value="GAB0206697.1"/>
    <property type="molecule type" value="Genomic_DNA"/>
</dbReference>
<dbReference type="PANTHER" id="PTHR33332">
    <property type="entry name" value="REVERSE TRANSCRIPTASE DOMAIN-CONTAINING PROTEIN"/>
    <property type="match status" value="1"/>
</dbReference>
<dbReference type="Proteomes" id="UP001623348">
    <property type="component" value="Unassembled WGS sequence"/>
</dbReference>
<keyword evidence="3" id="KW-1185">Reference proteome</keyword>
<evidence type="ECO:0000313" key="3">
    <source>
        <dbReference type="Proteomes" id="UP001623348"/>
    </source>
</evidence>
<dbReference type="Pfam" id="PF00429">
    <property type="entry name" value="TLV_coat"/>
    <property type="match status" value="1"/>
</dbReference>
<feature type="transmembrane region" description="Helical" evidence="1">
    <location>
        <begin position="323"/>
        <end position="348"/>
    </location>
</feature>
<evidence type="ECO:0000313" key="2">
    <source>
        <dbReference type="EMBL" id="GAB0206697.1"/>
    </source>
</evidence>
<protein>
    <recommendedName>
        <fullName evidence="4">Reverse transcriptase domain-containing protein</fullName>
    </recommendedName>
</protein>
<sequence length="404" mass="46582">MDSGIECTLSKFVDDTKLCGAVDTLEGSDAIQRDLDRFEWWAGVNHRLGDECNETSPAEKDLGILVDEKLDMSWQCVPAAQKANRVLGCIKISVTTRSREVILPLYSTLVRTHLDYCIQLWGPQHKKNVNLLERVQRRATKVIRELEHLLHEDRLRECRLFSLEKRRLWGDLIASFQYLKGAYKKAGEGLFIRECSYKTRENLTWQVETLANWTRTAIEASNTQLQATSQMTLQNRLALDILLLKENRVCWWLNTTYPDETCCLSIPNVSVTLHEAMDEMRKIADQTRELREKMKPGDWQWTGWISKVFGWFGLKMSGWIQNLIQYALMFIIMIVIVSIGLSCVKTMITRAVTTRVRMLQVCDTEYVPLIPSPIENYENENTGERDGSLNLPKSKLYAIPLGKL</sequence>
<proteinExistence type="predicted"/>
<accession>A0ABC9YDA7</accession>
<dbReference type="SUPFAM" id="SSF58069">
    <property type="entry name" value="Virus ectodomain"/>
    <property type="match status" value="1"/>
</dbReference>
<keyword evidence="1" id="KW-1133">Transmembrane helix</keyword>
<dbReference type="InterPro" id="IPR018154">
    <property type="entry name" value="TLV/ENV_coat_polyprotein"/>
</dbReference>
<evidence type="ECO:0008006" key="4">
    <source>
        <dbReference type="Google" id="ProtNLM"/>
    </source>
</evidence>
<evidence type="ECO:0000256" key="1">
    <source>
        <dbReference type="SAM" id="Phobius"/>
    </source>
</evidence>
<name>A0ABC9YDA7_GRUJA</name>
<keyword evidence="1" id="KW-0812">Transmembrane</keyword>
<keyword evidence="1" id="KW-0472">Membrane</keyword>
<reference evidence="2 3" key="1">
    <citation type="submission" date="2024-06" db="EMBL/GenBank/DDBJ databases">
        <title>The draft genome of Grus japonensis, version 3.</title>
        <authorList>
            <person name="Nabeshima K."/>
            <person name="Suzuki S."/>
            <person name="Onuma M."/>
        </authorList>
    </citation>
    <scope>NUCLEOTIDE SEQUENCE [LARGE SCALE GENOMIC DNA]</scope>
    <source>
        <strain evidence="2 3">451A</strain>
    </source>
</reference>